<evidence type="ECO:0000256" key="5">
    <source>
        <dbReference type="SAM" id="Phobius"/>
    </source>
</evidence>
<feature type="transmembrane region" description="Helical" evidence="5">
    <location>
        <begin position="183"/>
        <end position="204"/>
    </location>
</feature>
<proteinExistence type="inferred from homology"/>
<keyword evidence="3" id="KW-0807">Transducer</keyword>
<dbReference type="Gene3D" id="1.10.287.950">
    <property type="entry name" value="Methyl-accepting chemotaxis protein"/>
    <property type="match status" value="1"/>
</dbReference>
<dbReference type="InterPro" id="IPR051310">
    <property type="entry name" value="MCP_chemotaxis"/>
</dbReference>
<dbReference type="SUPFAM" id="SSF58104">
    <property type="entry name" value="Methyl-accepting chemotaxis protein (MCP) signaling domain"/>
    <property type="match status" value="1"/>
</dbReference>
<feature type="transmembrane region" description="Helical" evidence="5">
    <location>
        <begin position="29"/>
        <end position="47"/>
    </location>
</feature>
<feature type="transmembrane region" description="Helical" evidence="5">
    <location>
        <begin position="117"/>
        <end position="133"/>
    </location>
</feature>
<dbReference type="GO" id="GO:0004888">
    <property type="term" value="F:transmembrane signaling receptor activity"/>
    <property type="evidence" value="ECO:0007669"/>
    <property type="project" value="TreeGrafter"/>
</dbReference>
<dbReference type="AlphaFoldDB" id="A0A4R9GHQ0"/>
<evidence type="ECO:0000259" key="6">
    <source>
        <dbReference type="PROSITE" id="PS50111"/>
    </source>
</evidence>
<gene>
    <name evidence="7" type="ORF">EHO60_04995</name>
</gene>
<comment type="caution">
    <text evidence="7">The sequence shown here is derived from an EMBL/GenBank/DDBJ whole genome shotgun (WGS) entry which is preliminary data.</text>
</comment>
<dbReference type="EMBL" id="RQET01000004">
    <property type="protein sequence ID" value="TGK11656.1"/>
    <property type="molecule type" value="Genomic_DNA"/>
</dbReference>
<dbReference type="FunFam" id="1.10.287.950:FF:000006">
    <property type="entry name" value="Methyl-accepting chemotaxis protein signaling domain protein"/>
    <property type="match status" value="1"/>
</dbReference>
<dbReference type="PANTHER" id="PTHR43531">
    <property type="entry name" value="PROTEIN ICFG"/>
    <property type="match status" value="1"/>
</dbReference>
<evidence type="ECO:0000256" key="2">
    <source>
        <dbReference type="ARBA" id="ARBA00029447"/>
    </source>
</evidence>
<name>A0A4R9GHQ0_9LEPT</name>
<keyword evidence="4" id="KW-0175">Coiled coil</keyword>
<feature type="coiled-coil region" evidence="4">
    <location>
        <begin position="487"/>
        <end position="521"/>
    </location>
</feature>
<evidence type="ECO:0000256" key="1">
    <source>
        <dbReference type="ARBA" id="ARBA00022500"/>
    </source>
</evidence>
<keyword evidence="5" id="KW-1133">Transmembrane helix</keyword>
<feature type="transmembrane region" description="Helical" evidence="5">
    <location>
        <begin position="140"/>
        <end position="163"/>
    </location>
</feature>
<feature type="transmembrane region" description="Helical" evidence="5">
    <location>
        <begin position="86"/>
        <end position="105"/>
    </location>
</feature>
<reference evidence="7" key="1">
    <citation type="journal article" date="2019" name="PLoS Negl. Trop. Dis.">
        <title>Revisiting the worldwide diversity of Leptospira species in the environment.</title>
        <authorList>
            <person name="Vincent A.T."/>
            <person name="Schiettekatte O."/>
            <person name="Bourhy P."/>
            <person name="Veyrier F.J."/>
            <person name="Picardeau M."/>
        </authorList>
    </citation>
    <scope>NUCLEOTIDE SEQUENCE [LARGE SCALE GENOMIC DNA]</scope>
    <source>
        <strain evidence="7">SSW15</strain>
    </source>
</reference>
<dbReference type="GO" id="GO:0007165">
    <property type="term" value="P:signal transduction"/>
    <property type="evidence" value="ECO:0007669"/>
    <property type="project" value="UniProtKB-KW"/>
</dbReference>
<dbReference type="Pfam" id="PF00015">
    <property type="entry name" value="MCPsignal"/>
    <property type="match status" value="1"/>
</dbReference>
<dbReference type="InterPro" id="IPR004089">
    <property type="entry name" value="MCPsignal_dom"/>
</dbReference>
<protein>
    <submittedName>
        <fullName evidence="7">Methyl-accepting chemotaxis protein</fullName>
    </submittedName>
</protein>
<accession>A0A4R9GHQ0</accession>
<sequence>METNHSTLQKSESSILQLWKNGGVIINRIRFGLVLLFTVSLAGAYKSFEPMQFLVHCLGTLTLGIFCIIAFIGNRKGKMSVGFHKILVIGDVLVLTSTLIFDSLVDAETAASTLRNPILFFIYFYFMMYSCLLGETSFVIIIGGLSTIGSGIALACGLSAGVVLVEDPKTSQLPGHLSGSTEVIKLAFIFAASIVLAQLMKLFYRLTEEGSRLHQESKSLLEKLSDNRVGVNRSAENLEDSIRKFALFISKTGEKMESQAAALEEANAVLEELSAASNSTSQSIERQNSSLSELVGNSDKLGLLIKNISDYSQALTKFAEDNKADMENVTIAAEKTKLYLVDIANSFNRVDEINQIMGEIADKTNLLALNASIEAARAGAAGRGFAVVANEVSKLAEFTSENAKSISAIVKQSRDFIEQARLASGETGELTERQKFKILDTSERIQRMNDLYTEQRTIVQQFVSEIESIKIVSGDILESTKEQMEGQAEMIKTMGELEREINEINEDSGRLNDEIETIKNRAAELRVLSGQTSS</sequence>
<dbReference type="PANTHER" id="PTHR43531:SF11">
    <property type="entry name" value="METHYL-ACCEPTING CHEMOTAXIS PROTEIN 3"/>
    <property type="match status" value="1"/>
</dbReference>
<dbReference type="SMART" id="SM00283">
    <property type="entry name" value="MA"/>
    <property type="match status" value="1"/>
</dbReference>
<dbReference type="GO" id="GO:0005886">
    <property type="term" value="C:plasma membrane"/>
    <property type="evidence" value="ECO:0007669"/>
    <property type="project" value="TreeGrafter"/>
</dbReference>
<evidence type="ECO:0000313" key="8">
    <source>
        <dbReference type="Proteomes" id="UP000298458"/>
    </source>
</evidence>
<evidence type="ECO:0000256" key="4">
    <source>
        <dbReference type="SAM" id="Coils"/>
    </source>
</evidence>
<keyword evidence="8" id="KW-1185">Reference proteome</keyword>
<feature type="domain" description="Methyl-accepting transducer" evidence="6">
    <location>
        <begin position="234"/>
        <end position="498"/>
    </location>
</feature>
<evidence type="ECO:0000256" key="3">
    <source>
        <dbReference type="PROSITE-ProRule" id="PRU00284"/>
    </source>
</evidence>
<keyword evidence="1" id="KW-0145">Chemotaxis</keyword>
<dbReference type="Proteomes" id="UP000298458">
    <property type="component" value="Unassembled WGS sequence"/>
</dbReference>
<dbReference type="GO" id="GO:0006935">
    <property type="term" value="P:chemotaxis"/>
    <property type="evidence" value="ECO:0007669"/>
    <property type="project" value="UniProtKB-KW"/>
</dbReference>
<organism evidence="7 8">
    <name type="scientific">Leptospira fletcheri</name>
    <dbReference type="NCBI Taxonomy" id="2484981"/>
    <lineage>
        <taxon>Bacteria</taxon>
        <taxon>Pseudomonadati</taxon>
        <taxon>Spirochaetota</taxon>
        <taxon>Spirochaetia</taxon>
        <taxon>Leptospirales</taxon>
        <taxon>Leptospiraceae</taxon>
        <taxon>Leptospira</taxon>
    </lineage>
</organism>
<keyword evidence="5" id="KW-0472">Membrane</keyword>
<keyword evidence="5" id="KW-0812">Transmembrane</keyword>
<feature type="coiled-coil region" evidence="4">
    <location>
        <begin position="221"/>
        <end position="276"/>
    </location>
</feature>
<dbReference type="RefSeq" id="WP_135767060.1">
    <property type="nucleotide sequence ID" value="NZ_RQET01000004.1"/>
</dbReference>
<dbReference type="OrthoDB" id="354666at2"/>
<comment type="similarity">
    <text evidence="2">Belongs to the methyl-accepting chemotaxis (MCP) protein family.</text>
</comment>
<feature type="transmembrane region" description="Helical" evidence="5">
    <location>
        <begin position="53"/>
        <end position="74"/>
    </location>
</feature>
<dbReference type="PROSITE" id="PS50111">
    <property type="entry name" value="CHEMOTAXIS_TRANSDUC_2"/>
    <property type="match status" value="1"/>
</dbReference>
<evidence type="ECO:0000313" key="7">
    <source>
        <dbReference type="EMBL" id="TGK11656.1"/>
    </source>
</evidence>